<feature type="region of interest" description="Disordered" evidence="5">
    <location>
        <begin position="1"/>
        <end position="33"/>
    </location>
</feature>
<feature type="transmembrane region" description="Helical" evidence="6">
    <location>
        <begin position="57"/>
        <end position="74"/>
    </location>
</feature>
<evidence type="ECO:0000259" key="7">
    <source>
        <dbReference type="PROSITE" id="PS50850"/>
    </source>
</evidence>
<dbReference type="EMBL" id="ML977158">
    <property type="protein sequence ID" value="KAF1986191.1"/>
    <property type="molecule type" value="Genomic_DNA"/>
</dbReference>
<feature type="compositionally biased region" description="Polar residues" evidence="5">
    <location>
        <begin position="1"/>
        <end position="23"/>
    </location>
</feature>
<dbReference type="PANTHER" id="PTHR23502">
    <property type="entry name" value="MAJOR FACILITATOR SUPERFAMILY"/>
    <property type="match status" value="1"/>
</dbReference>
<dbReference type="AlphaFoldDB" id="A0A6G1GZ07"/>
<feature type="transmembrane region" description="Helical" evidence="6">
    <location>
        <begin position="286"/>
        <end position="310"/>
    </location>
</feature>
<feature type="transmembrane region" description="Helical" evidence="6">
    <location>
        <begin position="214"/>
        <end position="237"/>
    </location>
</feature>
<evidence type="ECO:0000313" key="8">
    <source>
        <dbReference type="EMBL" id="KAF1986191.1"/>
    </source>
</evidence>
<name>A0A6G1GZ07_9PEZI</name>
<feature type="transmembrane region" description="Helical" evidence="6">
    <location>
        <begin position="377"/>
        <end position="397"/>
    </location>
</feature>
<gene>
    <name evidence="8" type="ORF">K402DRAFT_454519</name>
</gene>
<comment type="subcellular location">
    <subcellularLocation>
        <location evidence="1">Membrane</location>
        <topology evidence="1">Multi-pass membrane protein</topology>
    </subcellularLocation>
</comment>
<feature type="transmembrane region" description="Helical" evidence="6">
    <location>
        <begin position="149"/>
        <end position="175"/>
    </location>
</feature>
<keyword evidence="3 6" id="KW-1133">Transmembrane helix</keyword>
<feature type="transmembrane region" description="Helical" evidence="6">
    <location>
        <begin position="465"/>
        <end position="484"/>
    </location>
</feature>
<dbReference type="Pfam" id="PF07690">
    <property type="entry name" value="MFS_1"/>
    <property type="match status" value="1"/>
</dbReference>
<feature type="transmembrane region" description="Helical" evidence="6">
    <location>
        <begin position="125"/>
        <end position="143"/>
    </location>
</feature>
<dbReference type="Proteomes" id="UP000800041">
    <property type="component" value="Unassembled WGS sequence"/>
</dbReference>
<evidence type="ECO:0000256" key="4">
    <source>
        <dbReference type="ARBA" id="ARBA00023136"/>
    </source>
</evidence>
<evidence type="ECO:0000256" key="1">
    <source>
        <dbReference type="ARBA" id="ARBA00004141"/>
    </source>
</evidence>
<dbReference type="PANTHER" id="PTHR23502:SF24">
    <property type="entry name" value="TRANSPORTER, PUTATIVE-RELATED"/>
    <property type="match status" value="1"/>
</dbReference>
<dbReference type="InterPro" id="IPR011701">
    <property type="entry name" value="MFS"/>
</dbReference>
<keyword evidence="4 6" id="KW-0472">Membrane</keyword>
<feature type="region of interest" description="Disordered" evidence="5">
    <location>
        <begin position="498"/>
        <end position="525"/>
    </location>
</feature>
<proteinExistence type="predicted"/>
<dbReference type="PROSITE" id="PS50850">
    <property type="entry name" value="MFS"/>
    <property type="match status" value="1"/>
</dbReference>
<evidence type="ECO:0000256" key="3">
    <source>
        <dbReference type="ARBA" id="ARBA00022989"/>
    </source>
</evidence>
<evidence type="ECO:0000256" key="5">
    <source>
        <dbReference type="SAM" id="MobiDB-lite"/>
    </source>
</evidence>
<dbReference type="SUPFAM" id="SSF103473">
    <property type="entry name" value="MFS general substrate transporter"/>
    <property type="match status" value="1"/>
</dbReference>
<feature type="compositionally biased region" description="Basic and acidic residues" evidence="5">
    <location>
        <begin position="498"/>
        <end position="517"/>
    </location>
</feature>
<feature type="domain" description="Major facilitator superfamily (MFS) profile" evidence="7">
    <location>
        <begin position="57"/>
        <end position="489"/>
    </location>
</feature>
<keyword evidence="9" id="KW-1185">Reference proteome</keyword>
<dbReference type="OrthoDB" id="3936150at2759"/>
<dbReference type="InterPro" id="IPR036259">
    <property type="entry name" value="MFS_trans_sf"/>
</dbReference>
<dbReference type="Gene3D" id="1.20.1250.20">
    <property type="entry name" value="MFS general substrate transporter like domains"/>
    <property type="match status" value="1"/>
</dbReference>
<dbReference type="GO" id="GO:0005886">
    <property type="term" value="C:plasma membrane"/>
    <property type="evidence" value="ECO:0007669"/>
    <property type="project" value="TreeGrafter"/>
</dbReference>
<evidence type="ECO:0000256" key="6">
    <source>
        <dbReference type="SAM" id="Phobius"/>
    </source>
</evidence>
<feature type="transmembrane region" description="Helical" evidence="6">
    <location>
        <begin position="330"/>
        <end position="350"/>
    </location>
</feature>
<keyword evidence="2 6" id="KW-0812">Transmembrane</keyword>
<reference evidence="8" key="1">
    <citation type="journal article" date="2020" name="Stud. Mycol.">
        <title>101 Dothideomycetes genomes: a test case for predicting lifestyles and emergence of pathogens.</title>
        <authorList>
            <person name="Haridas S."/>
            <person name="Albert R."/>
            <person name="Binder M."/>
            <person name="Bloem J."/>
            <person name="Labutti K."/>
            <person name="Salamov A."/>
            <person name="Andreopoulos B."/>
            <person name="Baker S."/>
            <person name="Barry K."/>
            <person name="Bills G."/>
            <person name="Bluhm B."/>
            <person name="Cannon C."/>
            <person name="Castanera R."/>
            <person name="Culley D."/>
            <person name="Daum C."/>
            <person name="Ezra D."/>
            <person name="Gonzalez J."/>
            <person name="Henrissat B."/>
            <person name="Kuo A."/>
            <person name="Liang C."/>
            <person name="Lipzen A."/>
            <person name="Lutzoni F."/>
            <person name="Magnuson J."/>
            <person name="Mondo S."/>
            <person name="Nolan M."/>
            <person name="Ohm R."/>
            <person name="Pangilinan J."/>
            <person name="Park H.-J."/>
            <person name="Ramirez L."/>
            <person name="Alfaro M."/>
            <person name="Sun H."/>
            <person name="Tritt A."/>
            <person name="Yoshinaga Y."/>
            <person name="Zwiers L.-H."/>
            <person name="Turgeon B."/>
            <person name="Goodwin S."/>
            <person name="Spatafora J."/>
            <person name="Crous P."/>
            <person name="Grigoriev I."/>
        </authorList>
    </citation>
    <scope>NUCLEOTIDE SEQUENCE</scope>
    <source>
        <strain evidence="8">CBS 113979</strain>
    </source>
</reference>
<feature type="transmembrane region" description="Helical" evidence="6">
    <location>
        <begin position="94"/>
        <end position="113"/>
    </location>
</feature>
<accession>A0A6G1GZ07</accession>
<sequence>MADSSYGTFRENSSDSLSGTSNRTPKDASPDPDPELIMLFLPGDPHNPRNWPEWKKIFLIAPIVLIDLSVSWGASGFSPATADFAKDMHVSTEVATLGLSLYVLGLACGPMSLAPLSEYYGRSPIYIISYGVYLTFILGTALVENLGGFLVLRFLSGVFSSVTIANFGGTIADLYDSHKTGPAMSMFLWAATAGSPSGFTLLSFVAQTRPWRDVFWVLLGISGGFWVLMTAIILYCGETRHSVLLIRRAERERKITGNEHVEVPDEMKKRGVKQLFSVSLMRPFRFLATEAIVIFGALYNGYLYGLSFLFNGAFHLVFGPKGYGFDTLGVGLSFLGIFIGISIGPVTNLWQENYYQRRVQQSGGANIPEARVQMGKLAGIVFPLSLLFFALTTSPSISPVVPIVASALWGWSFYTLILTVATYTEDSYRVYSASALAGIGLVRNIAGAAFPLFGGYLFEDLGARWAGLLLAALAACMAPIPFVLDRRGRELRERSPWAREHLDDGERGGEESLREESEGLVQGIE</sequence>
<protein>
    <submittedName>
        <fullName evidence="8">MFS multidrug transporter-like protein</fullName>
    </submittedName>
</protein>
<feature type="transmembrane region" description="Helical" evidence="6">
    <location>
        <begin position="430"/>
        <end position="453"/>
    </location>
</feature>
<organism evidence="8 9">
    <name type="scientific">Aulographum hederae CBS 113979</name>
    <dbReference type="NCBI Taxonomy" id="1176131"/>
    <lineage>
        <taxon>Eukaryota</taxon>
        <taxon>Fungi</taxon>
        <taxon>Dikarya</taxon>
        <taxon>Ascomycota</taxon>
        <taxon>Pezizomycotina</taxon>
        <taxon>Dothideomycetes</taxon>
        <taxon>Pleosporomycetidae</taxon>
        <taxon>Aulographales</taxon>
        <taxon>Aulographaceae</taxon>
    </lineage>
</organism>
<feature type="transmembrane region" description="Helical" evidence="6">
    <location>
        <begin position="187"/>
        <end position="208"/>
    </location>
</feature>
<evidence type="ECO:0000313" key="9">
    <source>
        <dbReference type="Proteomes" id="UP000800041"/>
    </source>
</evidence>
<dbReference type="InterPro" id="IPR020846">
    <property type="entry name" value="MFS_dom"/>
</dbReference>
<feature type="transmembrane region" description="Helical" evidence="6">
    <location>
        <begin position="403"/>
        <end position="423"/>
    </location>
</feature>
<evidence type="ECO:0000256" key="2">
    <source>
        <dbReference type="ARBA" id="ARBA00022692"/>
    </source>
</evidence>
<dbReference type="GO" id="GO:0022857">
    <property type="term" value="F:transmembrane transporter activity"/>
    <property type="evidence" value="ECO:0007669"/>
    <property type="project" value="InterPro"/>
</dbReference>